<evidence type="ECO:0000313" key="8">
    <source>
        <dbReference type="Proteomes" id="UP000318538"/>
    </source>
</evidence>
<evidence type="ECO:0000256" key="1">
    <source>
        <dbReference type="ARBA" id="ARBA00007523"/>
    </source>
</evidence>
<comment type="similarity">
    <text evidence="1">Belongs to the complex I 51 kDa subunit family.</text>
</comment>
<accession>A0A517NAN5</accession>
<dbReference type="Proteomes" id="UP000318538">
    <property type="component" value="Chromosome"/>
</dbReference>
<evidence type="ECO:0000313" key="7">
    <source>
        <dbReference type="EMBL" id="QDT04195.1"/>
    </source>
</evidence>
<dbReference type="InterPro" id="IPR037225">
    <property type="entry name" value="Nuo51_FMN-bd_sf"/>
</dbReference>
<dbReference type="GO" id="GO:0046872">
    <property type="term" value="F:metal ion binding"/>
    <property type="evidence" value="ECO:0007669"/>
    <property type="project" value="UniProtKB-KW"/>
</dbReference>
<reference evidence="7 8" key="1">
    <citation type="submission" date="2019-02" db="EMBL/GenBank/DDBJ databases">
        <title>Deep-cultivation of Planctomycetes and their phenomic and genomic characterization uncovers novel biology.</title>
        <authorList>
            <person name="Wiegand S."/>
            <person name="Jogler M."/>
            <person name="Boedeker C."/>
            <person name="Pinto D."/>
            <person name="Vollmers J."/>
            <person name="Rivas-Marin E."/>
            <person name="Kohn T."/>
            <person name="Peeters S.H."/>
            <person name="Heuer A."/>
            <person name="Rast P."/>
            <person name="Oberbeckmann S."/>
            <person name="Bunk B."/>
            <person name="Jeske O."/>
            <person name="Meyerdierks A."/>
            <person name="Storesund J.E."/>
            <person name="Kallscheuer N."/>
            <person name="Luecker S."/>
            <person name="Lage O.M."/>
            <person name="Pohl T."/>
            <person name="Merkel B.J."/>
            <person name="Hornburger P."/>
            <person name="Mueller R.-W."/>
            <person name="Bruemmer F."/>
            <person name="Labrenz M."/>
            <person name="Spormann A.M."/>
            <person name="Op den Camp H."/>
            <person name="Overmann J."/>
            <person name="Amann R."/>
            <person name="Jetten M.S.M."/>
            <person name="Mascher T."/>
            <person name="Medema M.H."/>
            <person name="Devos D.P."/>
            <person name="Kaster A.-K."/>
            <person name="Ovreas L."/>
            <person name="Rohde M."/>
            <person name="Galperin M.Y."/>
            <person name="Jogler C."/>
        </authorList>
    </citation>
    <scope>NUCLEOTIDE SEQUENCE [LARGE SCALE GENOMIC DNA]</scope>
    <source>
        <strain evidence="7 8">K22_7</strain>
    </source>
</reference>
<dbReference type="GO" id="GO:0010181">
    <property type="term" value="F:FMN binding"/>
    <property type="evidence" value="ECO:0007669"/>
    <property type="project" value="InterPro"/>
</dbReference>
<sequence>MIIPALYERQKKRGGYLTDADMNSVAEELGVPLHRIHSLVTFFPHFTTTPPPKVEVHVCRDMSCHLNGSVPMTGEVADWAKQKFGSDVHVSGVSCLGRCDRPPAVMINEQLIASTSAQDLKDAIDAVMDDRPPNLNSDWELAQAKVGQWDMDVYDGKGRYDMVRDYVSGGGDPDKVLSALEKAGLLGMGGAGGRAYLKWGDVMRAEGTTGEKFVVCNADESEPGTFKDREILLAAPHLTIEGMIIAALVTGATRGWIYIRHEYPEQIQKCREEIDRAVALGACGRNIFGSSRSFELDVFPSPGGYICGEQTALIEAMEDKRAEPRNRPPELMTNGLYDQPTLLSNVETFAWAPAILKDGGQWFADQGIKDGPLTKGSSERMTGKRLFSISGDLNRPGVYEVPTGTTLGQLIDDHCGGMKQGKSIAAVALSGPSGGLLPAKIPVQYLNRRFVEANVPADVKEIDIRDLPLDINVSRAVGYMLGAGIVIYGEGCNVLSEAVANSNFYRKESCGKCVPCRIGSEKITEMGKRLLDGDVDESELATMQPIAMQLSGVMQATSICGLGQVASNPFQTFLTYFPDAARAACKKKS</sequence>
<dbReference type="GO" id="GO:0051539">
    <property type="term" value="F:4 iron, 4 sulfur cluster binding"/>
    <property type="evidence" value="ECO:0007669"/>
    <property type="project" value="UniProtKB-KW"/>
</dbReference>
<dbReference type="AlphaFoldDB" id="A0A517NAN5"/>
<dbReference type="CDD" id="cd03064">
    <property type="entry name" value="TRX_Fd_NuoE"/>
    <property type="match status" value="1"/>
</dbReference>
<dbReference type="SMART" id="SM00928">
    <property type="entry name" value="NADH_4Fe-4S"/>
    <property type="match status" value="1"/>
</dbReference>
<dbReference type="SUPFAM" id="SSF52833">
    <property type="entry name" value="Thioredoxin-like"/>
    <property type="match status" value="1"/>
</dbReference>
<dbReference type="PROSITE" id="PS00645">
    <property type="entry name" value="COMPLEX1_51K_2"/>
    <property type="match status" value="1"/>
</dbReference>
<dbReference type="Pfam" id="PF10589">
    <property type="entry name" value="NADH_4Fe-4S"/>
    <property type="match status" value="1"/>
</dbReference>
<keyword evidence="8" id="KW-1185">Reference proteome</keyword>
<dbReference type="InterPro" id="IPR036249">
    <property type="entry name" value="Thioredoxin-like_sf"/>
</dbReference>
<dbReference type="GO" id="GO:0008137">
    <property type="term" value="F:NADH dehydrogenase (ubiquinone) activity"/>
    <property type="evidence" value="ECO:0007669"/>
    <property type="project" value="InterPro"/>
</dbReference>
<dbReference type="InterPro" id="IPR011538">
    <property type="entry name" value="Nuo51_FMN-bd"/>
</dbReference>
<evidence type="ECO:0000256" key="3">
    <source>
        <dbReference type="ARBA" id="ARBA00022723"/>
    </source>
</evidence>
<dbReference type="EC" id="1.6.5.11" evidence="7"/>
<dbReference type="OrthoDB" id="9761899at2"/>
<keyword evidence="4" id="KW-0408">Iron</keyword>
<keyword evidence="5" id="KW-0411">Iron-sulfur</keyword>
<dbReference type="InterPro" id="IPR041921">
    <property type="entry name" value="NuoE_N"/>
</dbReference>
<dbReference type="PANTHER" id="PTHR43578">
    <property type="entry name" value="NADH-QUINONE OXIDOREDUCTASE SUBUNIT F"/>
    <property type="match status" value="1"/>
</dbReference>
<name>A0A517NAN5_9BACT</name>
<dbReference type="InterPro" id="IPR042128">
    <property type="entry name" value="NuoE_dom"/>
</dbReference>
<gene>
    <name evidence="7" type="primary">nqo1</name>
    <name evidence="7" type="ORF">K227x_25840</name>
</gene>
<dbReference type="Gene3D" id="1.10.10.1590">
    <property type="entry name" value="NADH-quinone oxidoreductase subunit E"/>
    <property type="match status" value="1"/>
</dbReference>
<dbReference type="Gene3D" id="3.10.20.600">
    <property type="match status" value="1"/>
</dbReference>
<dbReference type="RefSeq" id="WP_145169723.1">
    <property type="nucleotide sequence ID" value="NZ_CP036525.1"/>
</dbReference>
<dbReference type="InterPro" id="IPR037207">
    <property type="entry name" value="Nuop51_4Fe4S-bd_sf"/>
</dbReference>
<dbReference type="Pfam" id="PF01512">
    <property type="entry name" value="Complex1_51K"/>
    <property type="match status" value="1"/>
</dbReference>
<proteinExistence type="inferred from homology"/>
<keyword evidence="3" id="KW-0479">Metal-binding</keyword>
<dbReference type="Gene3D" id="3.40.50.11540">
    <property type="entry name" value="NADH-ubiquinone oxidoreductase 51kDa subunit"/>
    <property type="match status" value="1"/>
</dbReference>
<protein>
    <submittedName>
        <fullName evidence="7">NADH-quinone oxidoreductase subunit 1</fullName>
        <ecNumber evidence="7">1.6.5.11</ecNumber>
    </submittedName>
</protein>
<evidence type="ECO:0000256" key="5">
    <source>
        <dbReference type="ARBA" id="ARBA00023014"/>
    </source>
</evidence>
<dbReference type="SUPFAM" id="SSF142019">
    <property type="entry name" value="Nqo1 FMN-binding domain-like"/>
    <property type="match status" value="1"/>
</dbReference>
<dbReference type="Pfam" id="PF10531">
    <property type="entry name" value="SLBB"/>
    <property type="match status" value="1"/>
</dbReference>
<dbReference type="SUPFAM" id="SSF140490">
    <property type="entry name" value="Nqo1C-terminal domain-like"/>
    <property type="match status" value="1"/>
</dbReference>
<dbReference type="GO" id="GO:0016491">
    <property type="term" value="F:oxidoreductase activity"/>
    <property type="evidence" value="ECO:0007669"/>
    <property type="project" value="UniProtKB-KW"/>
</dbReference>
<evidence type="ECO:0000256" key="4">
    <source>
        <dbReference type="ARBA" id="ARBA00023004"/>
    </source>
</evidence>
<keyword evidence="7" id="KW-0560">Oxidoreductase</keyword>
<dbReference type="Pfam" id="PF01257">
    <property type="entry name" value="2Fe-2S_thioredx"/>
    <property type="match status" value="1"/>
</dbReference>
<dbReference type="KEGG" id="rlc:K227x_25840"/>
<dbReference type="InterPro" id="IPR019575">
    <property type="entry name" value="Nuop51_4Fe4S-bd"/>
</dbReference>
<keyword evidence="2" id="KW-0004">4Fe-4S</keyword>
<dbReference type="SUPFAM" id="SSF142984">
    <property type="entry name" value="Nqo1 middle domain-like"/>
    <property type="match status" value="1"/>
</dbReference>
<dbReference type="InterPro" id="IPR019554">
    <property type="entry name" value="Soluble_ligand-bd"/>
</dbReference>
<dbReference type="PANTHER" id="PTHR43578:SF3">
    <property type="entry name" value="NADH-QUINONE OXIDOREDUCTASE SUBUNIT F"/>
    <property type="match status" value="1"/>
</dbReference>
<dbReference type="InterPro" id="IPR001949">
    <property type="entry name" value="NADH-UbQ_OxRdtase_51kDa_CS"/>
</dbReference>
<feature type="domain" description="NADH-ubiquinone oxidoreductase 51kDa subunit iron-sulphur binding" evidence="6">
    <location>
        <begin position="495"/>
        <end position="540"/>
    </location>
</feature>
<dbReference type="Gene3D" id="3.40.30.10">
    <property type="entry name" value="Glutaredoxin"/>
    <property type="match status" value="1"/>
</dbReference>
<dbReference type="EMBL" id="CP036525">
    <property type="protein sequence ID" value="QDT04195.1"/>
    <property type="molecule type" value="Genomic_DNA"/>
</dbReference>
<dbReference type="Gene3D" id="1.20.1440.230">
    <property type="entry name" value="NADH-ubiquinone oxidoreductase 51kDa subunit, iron-sulphur binding domain"/>
    <property type="match status" value="1"/>
</dbReference>
<evidence type="ECO:0000259" key="6">
    <source>
        <dbReference type="SMART" id="SM00928"/>
    </source>
</evidence>
<evidence type="ECO:0000256" key="2">
    <source>
        <dbReference type="ARBA" id="ARBA00022485"/>
    </source>
</evidence>
<organism evidence="7 8">
    <name type="scientific">Rubripirellula lacrimiformis</name>
    <dbReference type="NCBI Taxonomy" id="1930273"/>
    <lineage>
        <taxon>Bacteria</taxon>
        <taxon>Pseudomonadati</taxon>
        <taxon>Planctomycetota</taxon>
        <taxon>Planctomycetia</taxon>
        <taxon>Pirellulales</taxon>
        <taxon>Pirellulaceae</taxon>
        <taxon>Rubripirellula</taxon>
    </lineage>
</organism>